<evidence type="ECO:0000313" key="3">
    <source>
        <dbReference type="EMBL" id="KAJ7203335.1"/>
    </source>
</evidence>
<dbReference type="SMART" id="SM00066">
    <property type="entry name" value="GAL4"/>
    <property type="match status" value="1"/>
</dbReference>
<sequence>MSTSSQSAQRPTSHAPTRMRTIIACKNCRKRKSRCITTEEPPIYPCTRCRQNNLACEYVATVRQEAQISSQPPPGNASGSPAAASAVPAGRYAPPLPYTGPPLPNSRPRYTGGAYPDLSLRPDSAGPRQQPAYTQPQPQYTGGHAYAQPISTSHGDPYHHMQGADAHHQVVPAPAQPTFDAYPAGPGQYPAASAGRHGQYYSSSVDVGLAGQSYGAERIIWKVEGGGFGSGRNPGRRRRSRTPDEMGPDRARINTLTHACSPPSTCDLPALPTAAARRPPARSCSDQQDCCPVRQGKSQELAGAVISATDRRRAVACQPRSVAAASQRVTHLKRM</sequence>
<dbReference type="EMBL" id="JARJCW010000051">
    <property type="protein sequence ID" value="KAJ7203335.1"/>
    <property type="molecule type" value="Genomic_DNA"/>
</dbReference>
<dbReference type="InterPro" id="IPR001138">
    <property type="entry name" value="Zn2Cys6_DnaBD"/>
</dbReference>
<dbReference type="PROSITE" id="PS00463">
    <property type="entry name" value="ZN2_CY6_FUNGAL_1"/>
    <property type="match status" value="1"/>
</dbReference>
<dbReference type="Gene3D" id="4.10.240.10">
    <property type="entry name" value="Zn(2)-C6 fungal-type DNA-binding domain"/>
    <property type="match status" value="1"/>
</dbReference>
<reference evidence="3" key="1">
    <citation type="submission" date="2023-03" db="EMBL/GenBank/DDBJ databases">
        <title>Massive genome expansion in bonnet fungi (Mycena s.s.) driven by repeated elements and novel gene families across ecological guilds.</title>
        <authorList>
            <consortium name="Lawrence Berkeley National Laboratory"/>
            <person name="Harder C.B."/>
            <person name="Miyauchi S."/>
            <person name="Viragh M."/>
            <person name="Kuo A."/>
            <person name="Thoen E."/>
            <person name="Andreopoulos B."/>
            <person name="Lu D."/>
            <person name="Skrede I."/>
            <person name="Drula E."/>
            <person name="Henrissat B."/>
            <person name="Morin E."/>
            <person name="Kohler A."/>
            <person name="Barry K."/>
            <person name="LaButti K."/>
            <person name="Morin E."/>
            <person name="Salamov A."/>
            <person name="Lipzen A."/>
            <person name="Mereny Z."/>
            <person name="Hegedus B."/>
            <person name="Baldrian P."/>
            <person name="Stursova M."/>
            <person name="Weitz H."/>
            <person name="Taylor A."/>
            <person name="Grigoriev I.V."/>
            <person name="Nagy L.G."/>
            <person name="Martin F."/>
            <person name="Kauserud H."/>
        </authorList>
    </citation>
    <scope>NUCLEOTIDE SEQUENCE</scope>
    <source>
        <strain evidence="3">9144</strain>
    </source>
</reference>
<organism evidence="3 4">
    <name type="scientific">Mycena pura</name>
    <dbReference type="NCBI Taxonomy" id="153505"/>
    <lineage>
        <taxon>Eukaryota</taxon>
        <taxon>Fungi</taxon>
        <taxon>Dikarya</taxon>
        <taxon>Basidiomycota</taxon>
        <taxon>Agaricomycotina</taxon>
        <taxon>Agaricomycetes</taxon>
        <taxon>Agaricomycetidae</taxon>
        <taxon>Agaricales</taxon>
        <taxon>Marasmiineae</taxon>
        <taxon>Mycenaceae</taxon>
        <taxon>Mycena</taxon>
    </lineage>
</organism>
<keyword evidence="4" id="KW-1185">Reference proteome</keyword>
<dbReference type="InterPro" id="IPR036864">
    <property type="entry name" value="Zn2-C6_fun-type_DNA-bd_sf"/>
</dbReference>
<feature type="compositionally biased region" description="Low complexity" evidence="1">
    <location>
        <begin position="127"/>
        <end position="141"/>
    </location>
</feature>
<dbReference type="PROSITE" id="PS50048">
    <property type="entry name" value="ZN2_CY6_FUNGAL_2"/>
    <property type="match status" value="1"/>
</dbReference>
<accession>A0AAD6V5J2</accession>
<dbReference type="Proteomes" id="UP001219525">
    <property type="component" value="Unassembled WGS sequence"/>
</dbReference>
<name>A0AAD6V5J2_9AGAR</name>
<dbReference type="SUPFAM" id="SSF57701">
    <property type="entry name" value="Zn2/Cys6 DNA-binding domain"/>
    <property type="match status" value="1"/>
</dbReference>
<dbReference type="AlphaFoldDB" id="A0AAD6V5J2"/>
<feature type="region of interest" description="Disordered" evidence="1">
    <location>
        <begin position="226"/>
        <end position="249"/>
    </location>
</feature>
<gene>
    <name evidence="3" type="ORF">GGX14DRAFT_398918</name>
</gene>
<comment type="caution">
    <text evidence="3">The sequence shown here is derived from an EMBL/GenBank/DDBJ whole genome shotgun (WGS) entry which is preliminary data.</text>
</comment>
<evidence type="ECO:0000256" key="1">
    <source>
        <dbReference type="SAM" id="MobiDB-lite"/>
    </source>
</evidence>
<evidence type="ECO:0000313" key="4">
    <source>
        <dbReference type="Proteomes" id="UP001219525"/>
    </source>
</evidence>
<proteinExistence type="predicted"/>
<dbReference type="GO" id="GO:0000981">
    <property type="term" value="F:DNA-binding transcription factor activity, RNA polymerase II-specific"/>
    <property type="evidence" value="ECO:0007669"/>
    <property type="project" value="InterPro"/>
</dbReference>
<feature type="compositionally biased region" description="Pro residues" evidence="1">
    <location>
        <begin position="94"/>
        <end position="105"/>
    </location>
</feature>
<feature type="region of interest" description="Disordered" evidence="1">
    <location>
        <begin position="67"/>
        <end position="162"/>
    </location>
</feature>
<protein>
    <recommendedName>
        <fullName evidence="2">Zn(2)-C6 fungal-type domain-containing protein</fullName>
    </recommendedName>
</protein>
<evidence type="ECO:0000259" key="2">
    <source>
        <dbReference type="PROSITE" id="PS50048"/>
    </source>
</evidence>
<dbReference type="CDD" id="cd00067">
    <property type="entry name" value="GAL4"/>
    <property type="match status" value="1"/>
</dbReference>
<feature type="domain" description="Zn(2)-C6 fungal-type" evidence="2">
    <location>
        <begin position="24"/>
        <end position="58"/>
    </location>
</feature>
<dbReference type="GO" id="GO:0008270">
    <property type="term" value="F:zinc ion binding"/>
    <property type="evidence" value="ECO:0007669"/>
    <property type="project" value="InterPro"/>
</dbReference>
<feature type="compositionally biased region" description="Low complexity" evidence="1">
    <location>
        <begin position="76"/>
        <end position="93"/>
    </location>
</feature>
<dbReference type="Pfam" id="PF00172">
    <property type="entry name" value="Zn_clus"/>
    <property type="match status" value="1"/>
</dbReference>